<dbReference type="Gene3D" id="3.40.50.1010">
    <property type="entry name" value="5'-nuclease"/>
    <property type="match status" value="1"/>
</dbReference>
<name>A0A512DSK1_9PROT</name>
<dbReference type="Proteomes" id="UP000321523">
    <property type="component" value="Unassembled WGS sequence"/>
</dbReference>
<accession>A0A512DSK1</accession>
<sequence length="151" mass="16993">MYLLDVQPFLDLVGGGQNVMQKWAATIPPRNVFASSVAVGLAEYTIDALPAAQRTGWRRRLVVAKTEFELRTFDFTVQDAQVWASDVLPLDLNDVDEDGQSYPLDRSVQMISAQALQRRFILVTHARAYHDVLKARTRLEILDPGYDEADA</sequence>
<dbReference type="EMBL" id="BJYZ01000016">
    <property type="protein sequence ID" value="GEO39415.1"/>
    <property type="molecule type" value="Genomic_DNA"/>
</dbReference>
<gene>
    <name evidence="1" type="ORF">SAE02_35630</name>
</gene>
<dbReference type="AlphaFoldDB" id="A0A512DSK1"/>
<comment type="caution">
    <text evidence="1">The sequence shown here is derived from an EMBL/GenBank/DDBJ whole genome shotgun (WGS) entry which is preliminary data.</text>
</comment>
<evidence type="ECO:0000313" key="1">
    <source>
        <dbReference type="EMBL" id="GEO39415.1"/>
    </source>
</evidence>
<keyword evidence="2" id="KW-1185">Reference proteome</keyword>
<organism evidence="1 2">
    <name type="scientific">Skermanella aerolata</name>
    <dbReference type="NCBI Taxonomy" id="393310"/>
    <lineage>
        <taxon>Bacteria</taxon>
        <taxon>Pseudomonadati</taxon>
        <taxon>Pseudomonadota</taxon>
        <taxon>Alphaproteobacteria</taxon>
        <taxon>Rhodospirillales</taxon>
        <taxon>Azospirillaceae</taxon>
        <taxon>Skermanella</taxon>
    </lineage>
</organism>
<evidence type="ECO:0000313" key="2">
    <source>
        <dbReference type="Proteomes" id="UP000321523"/>
    </source>
</evidence>
<evidence type="ECO:0008006" key="3">
    <source>
        <dbReference type="Google" id="ProtNLM"/>
    </source>
</evidence>
<dbReference type="RefSeq" id="WP_044427882.1">
    <property type="nucleotide sequence ID" value="NZ_BJYZ01000016.1"/>
</dbReference>
<reference evidence="1 2" key="1">
    <citation type="submission" date="2019-07" db="EMBL/GenBank/DDBJ databases">
        <title>Whole genome shotgun sequence of Skermanella aerolata NBRC 106429.</title>
        <authorList>
            <person name="Hosoyama A."/>
            <person name="Uohara A."/>
            <person name="Ohji S."/>
            <person name="Ichikawa N."/>
        </authorList>
    </citation>
    <scope>NUCLEOTIDE SEQUENCE [LARGE SCALE GENOMIC DNA]</scope>
    <source>
        <strain evidence="1 2">NBRC 106429</strain>
    </source>
</reference>
<dbReference type="OrthoDB" id="8480174at2"/>
<protein>
    <recommendedName>
        <fullName evidence="3">PIN domain-containing protein</fullName>
    </recommendedName>
</protein>
<proteinExistence type="predicted"/>